<keyword evidence="1" id="KW-0479">Metal-binding</keyword>
<keyword evidence="1" id="KW-0863">Zinc-finger</keyword>
<evidence type="ECO:0000256" key="1">
    <source>
        <dbReference type="PROSITE-ProRule" id="PRU00325"/>
    </source>
</evidence>
<sequence length="461" mass="52752">MEQTDPKKLSNRYCPEGMSVEAWQIALRKQFAEQNEFTVSHLDNNRIWGDYMVQSGSNHYRVAFRGVRSDRNYCACLDFRTSGLGTCKHVEAVINYLSEEVPGYPWGTTPFQPDRTSIFISYKGGRTIECSIGKGKEELYADWQARYFEGTLLPPKHYHLIDQITEEAKELSSTFQCYDDVYEMIRGYLRLHNWRGLVARTLPDGELPQPYAQAIASPEMRQTLYKLLHQSYSIIPAPHSETIIEPIIALMRFVSVHDAGRMLIVVRSEAEQSLWYTLLDQRGVTEGVTVALSSEVNRQNTSISGAYSLVFVACGEKLSKWTDPISIALKRLAIKHLYISVPHLSLFTPLQFSSITQHIDPYLLGPTYLFIEDAKQFFPMTDLPERLPERLDGLVTFLPDDPTIRTYEPQLPSTPSKEPVCDDEALPYQLLQALRDAIADPKRRIRLLDTLDSILQEEEQE</sequence>
<reference evidence="3 4" key="1">
    <citation type="submission" date="2009-04" db="EMBL/GenBank/DDBJ databases">
        <authorList>
            <person name="Sebastian Y."/>
            <person name="Madupu R."/>
            <person name="Durkin A.S."/>
            <person name="Torralba M."/>
            <person name="Methe B."/>
            <person name="Sutton G.G."/>
            <person name="Strausberg R.L."/>
            <person name="Nelson K.E."/>
        </authorList>
    </citation>
    <scope>NUCLEOTIDE SEQUENCE [LARGE SCALE GENOMIC DNA]</scope>
    <source>
        <strain evidence="3 4">60-3</strain>
    </source>
</reference>
<dbReference type="Proteomes" id="UP000003303">
    <property type="component" value="Unassembled WGS sequence"/>
</dbReference>
<dbReference type="STRING" id="596327.PORUE0001_0231"/>
<feature type="domain" description="SWIM-type" evidence="2">
    <location>
        <begin position="60"/>
        <end position="98"/>
    </location>
</feature>
<evidence type="ECO:0000313" key="3">
    <source>
        <dbReference type="EMBL" id="EEK15978.1"/>
    </source>
</evidence>
<dbReference type="RefSeq" id="WP_007366164.1">
    <property type="nucleotide sequence ID" value="NZ_ACLR01000226.1"/>
</dbReference>
<evidence type="ECO:0000313" key="4">
    <source>
        <dbReference type="Proteomes" id="UP000003303"/>
    </source>
</evidence>
<organism evidence="3 4">
    <name type="scientific">Porphyromonas uenonis 60-3</name>
    <dbReference type="NCBI Taxonomy" id="596327"/>
    <lineage>
        <taxon>Bacteria</taxon>
        <taxon>Pseudomonadati</taxon>
        <taxon>Bacteroidota</taxon>
        <taxon>Bacteroidia</taxon>
        <taxon>Bacteroidales</taxon>
        <taxon>Porphyromonadaceae</taxon>
        <taxon>Porphyromonas</taxon>
    </lineage>
</organism>
<evidence type="ECO:0000259" key="2">
    <source>
        <dbReference type="PROSITE" id="PS50966"/>
    </source>
</evidence>
<comment type="caution">
    <text evidence="3">The sequence shown here is derived from an EMBL/GenBank/DDBJ whole genome shotgun (WGS) entry which is preliminary data.</text>
</comment>
<accession>C2ME73</accession>
<dbReference type="OrthoDB" id="9760715at2"/>
<dbReference type="eggNOG" id="COG0553">
    <property type="taxonomic scope" value="Bacteria"/>
</dbReference>
<dbReference type="AlphaFoldDB" id="C2ME73"/>
<gene>
    <name evidence="3" type="ORF">PORUE0001_0231</name>
</gene>
<protein>
    <submittedName>
        <fullName evidence="3">SWIM zinc finger domain protein</fullName>
    </submittedName>
</protein>
<keyword evidence="1" id="KW-0862">Zinc</keyword>
<dbReference type="InterPro" id="IPR007527">
    <property type="entry name" value="Znf_SWIM"/>
</dbReference>
<dbReference type="GO" id="GO:0008270">
    <property type="term" value="F:zinc ion binding"/>
    <property type="evidence" value="ECO:0007669"/>
    <property type="project" value="UniProtKB-KW"/>
</dbReference>
<name>C2ME73_9PORP</name>
<dbReference type="EMBL" id="ACLR01000226">
    <property type="protein sequence ID" value="EEK15978.1"/>
    <property type="molecule type" value="Genomic_DNA"/>
</dbReference>
<proteinExistence type="predicted"/>
<dbReference type="PROSITE" id="PS50966">
    <property type="entry name" value="ZF_SWIM"/>
    <property type="match status" value="1"/>
</dbReference>
<keyword evidence="4" id="KW-1185">Reference proteome</keyword>